<proteinExistence type="predicted"/>
<accession>A0ABQ9TTE8</accession>
<reference evidence="1 2" key="1">
    <citation type="submission" date="2023-05" db="EMBL/GenBank/DDBJ databases">
        <title>B98-5 Cell Line De Novo Hybrid Assembly: An Optical Mapping Approach.</title>
        <authorList>
            <person name="Kananen K."/>
            <person name="Auerbach J.A."/>
            <person name="Kautto E."/>
            <person name="Blachly J.S."/>
        </authorList>
    </citation>
    <scope>NUCLEOTIDE SEQUENCE [LARGE SCALE GENOMIC DNA]</scope>
    <source>
        <strain evidence="1">B95-8</strain>
        <tissue evidence="1">Cell line</tissue>
    </source>
</reference>
<name>A0ABQ9TTE8_SAGOE</name>
<protein>
    <submittedName>
        <fullName evidence="1">Uncharacterized protein</fullName>
    </submittedName>
</protein>
<dbReference type="EMBL" id="JASSZA010000019">
    <property type="protein sequence ID" value="KAK2088067.1"/>
    <property type="molecule type" value="Genomic_DNA"/>
</dbReference>
<evidence type="ECO:0000313" key="1">
    <source>
        <dbReference type="EMBL" id="KAK2088067.1"/>
    </source>
</evidence>
<comment type="caution">
    <text evidence="1">The sequence shown here is derived from an EMBL/GenBank/DDBJ whole genome shotgun (WGS) entry which is preliminary data.</text>
</comment>
<sequence length="103" mass="11310">MGVVYPGLQWTPCAQEGEVEAQGLTMRLESGALAIGGLGNLNCIPRVKVVSAGGQQVQMCALDGLEKYRVTAEWKTVERRKTGGMETNYKAVVMVWERNDEHL</sequence>
<dbReference type="Proteomes" id="UP001266305">
    <property type="component" value="Unassembled WGS sequence"/>
</dbReference>
<organism evidence="1 2">
    <name type="scientific">Saguinus oedipus</name>
    <name type="common">Cotton-top tamarin</name>
    <name type="synonym">Oedipomidas oedipus</name>
    <dbReference type="NCBI Taxonomy" id="9490"/>
    <lineage>
        <taxon>Eukaryota</taxon>
        <taxon>Metazoa</taxon>
        <taxon>Chordata</taxon>
        <taxon>Craniata</taxon>
        <taxon>Vertebrata</taxon>
        <taxon>Euteleostomi</taxon>
        <taxon>Mammalia</taxon>
        <taxon>Eutheria</taxon>
        <taxon>Euarchontoglires</taxon>
        <taxon>Primates</taxon>
        <taxon>Haplorrhini</taxon>
        <taxon>Platyrrhini</taxon>
        <taxon>Cebidae</taxon>
        <taxon>Callitrichinae</taxon>
        <taxon>Saguinus</taxon>
    </lineage>
</organism>
<feature type="non-terminal residue" evidence="1">
    <location>
        <position position="103"/>
    </location>
</feature>
<evidence type="ECO:0000313" key="2">
    <source>
        <dbReference type="Proteomes" id="UP001266305"/>
    </source>
</evidence>
<gene>
    <name evidence="1" type="ORF">P7K49_033974</name>
</gene>
<keyword evidence="2" id="KW-1185">Reference proteome</keyword>